<sequence>MDTPESYVVFTIDNQGYALNLNVVERAVCAAEVTPLPGAPDMVLGVVNIHGRLITVINTRKRFNLPVRELDPKDKFVILSDSKRIAAIVVDDVTGIMETAAEDVLLAKDVFPDIENVEGIIKLADSIIYWLNHDNILSYDKGRDQHS</sequence>
<dbReference type="InterPro" id="IPR036061">
    <property type="entry name" value="CheW-like_dom_sf"/>
</dbReference>
<evidence type="ECO:0000313" key="2">
    <source>
        <dbReference type="EMBL" id="TEB07243.1"/>
    </source>
</evidence>
<dbReference type="InterPro" id="IPR002545">
    <property type="entry name" value="CheW-lke_dom"/>
</dbReference>
<dbReference type="GO" id="GO:0007165">
    <property type="term" value="P:signal transduction"/>
    <property type="evidence" value="ECO:0007669"/>
    <property type="project" value="InterPro"/>
</dbReference>
<dbReference type="PANTHER" id="PTHR22617:SF23">
    <property type="entry name" value="CHEMOTAXIS PROTEIN CHEW"/>
    <property type="match status" value="1"/>
</dbReference>
<dbReference type="PANTHER" id="PTHR22617">
    <property type="entry name" value="CHEMOTAXIS SENSOR HISTIDINE KINASE-RELATED"/>
    <property type="match status" value="1"/>
</dbReference>
<protein>
    <submittedName>
        <fullName evidence="2">Chemotaxis protein CheW</fullName>
    </submittedName>
</protein>
<organism evidence="2 3">
    <name type="scientific">Pelotomaculum schinkii</name>
    <dbReference type="NCBI Taxonomy" id="78350"/>
    <lineage>
        <taxon>Bacteria</taxon>
        <taxon>Bacillati</taxon>
        <taxon>Bacillota</taxon>
        <taxon>Clostridia</taxon>
        <taxon>Eubacteriales</taxon>
        <taxon>Desulfotomaculaceae</taxon>
        <taxon>Pelotomaculum</taxon>
    </lineage>
</organism>
<reference evidence="2 3" key="1">
    <citation type="journal article" date="2018" name="Environ. Microbiol.">
        <title>Novel energy conservation strategies and behaviour of Pelotomaculum schinkii driving syntrophic propionate catabolism.</title>
        <authorList>
            <person name="Hidalgo-Ahumada C.A.P."/>
            <person name="Nobu M.K."/>
            <person name="Narihiro T."/>
            <person name="Tamaki H."/>
            <person name="Liu W.T."/>
            <person name="Kamagata Y."/>
            <person name="Stams A.J.M."/>
            <person name="Imachi H."/>
            <person name="Sousa D.Z."/>
        </authorList>
    </citation>
    <scope>NUCLEOTIDE SEQUENCE [LARGE SCALE GENOMIC DNA]</scope>
    <source>
        <strain evidence="2 3">HH</strain>
    </source>
</reference>
<dbReference type="EMBL" id="QFGA01000001">
    <property type="protein sequence ID" value="TEB07243.1"/>
    <property type="molecule type" value="Genomic_DNA"/>
</dbReference>
<proteinExistence type="predicted"/>
<dbReference type="AlphaFoldDB" id="A0A4Y7REN0"/>
<dbReference type="RefSeq" id="WP_190239193.1">
    <property type="nucleotide sequence ID" value="NZ_QFGA01000001.1"/>
</dbReference>
<dbReference type="GO" id="GO:0005829">
    <property type="term" value="C:cytosol"/>
    <property type="evidence" value="ECO:0007669"/>
    <property type="project" value="TreeGrafter"/>
</dbReference>
<gene>
    <name evidence="2" type="primary">cheW_1</name>
    <name evidence="2" type="ORF">Psch_00790</name>
</gene>
<dbReference type="Gene3D" id="2.30.30.40">
    <property type="entry name" value="SH3 Domains"/>
    <property type="match status" value="1"/>
</dbReference>
<dbReference type="InterPro" id="IPR039315">
    <property type="entry name" value="CheW"/>
</dbReference>
<keyword evidence="3" id="KW-1185">Reference proteome</keyword>
<accession>A0A4Y7REN0</accession>
<dbReference type="GO" id="GO:0006935">
    <property type="term" value="P:chemotaxis"/>
    <property type="evidence" value="ECO:0007669"/>
    <property type="project" value="InterPro"/>
</dbReference>
<evidence type="ECO:0000313" key="3">
    <source>
        <dbReference type="Proteomes" id="UP000298324"/>
    </source>
</evidence>
<dbReference type="Gene3D" id="2.40.50.180">
    <property type="entry name" value="CheA-289, Domain 4"/>
    <property type="match status" value="1"/>
</dbReference>
<dbReference type="Proteomes" id="UP000298324">
    <property type="component" value="Unassembled WGS sequence"/>
</dbReference>
<dbReference type="SMART" id="SM00260">
    <property type="entry name" value="CheW"/>
    <property type="match status" value="1"/>
</dbReference>
<feature type="domain" description="CheW-like" evidence="1">
    <location>
        <begin position="4"/>
        <end position="142"/>
    </location>
</feature>
<name>A0A4Y7REN0_9FIRM</name>
<dbReference type="PROSITE" id="PS50851">
    <property type="entry name" value="CHEW"/>
    <property type="match status" value="1"/>
</dbReference>
<comment type="caution">
    <text evidence="2">The sequence shown here is derived from an EMBL/GenBank/DDBJ whole genome shotgun (WGS) entry which is preliminary data.</text>
</comment>
<dbReference type="SUPFAM" id="SSF50341">
    <property type="entry name" value="CheW-like"/>
    <property type="match status" value="1"/>
</dbReference>
<evidence type="ECO:0000259" key="1">
    <source>
        <dbReference type="PROSITE" id="PS50851"/>
    </source>
</evidence>
<dbReference type="Pfam" id="PF01584">
    <property type="entry name" value="CheW"/>
    <property type="match status" value="1"/>
</dbReference>